<dbReference type="AlphaFoldDB" id="R1CEK8"/>
<dbReference type="Pfam" id="PF12725">
    <property type="entry name" value="DUF3810"/>
    <property type="match status" value="1"/>
</dbReference>
<dbReference type="InterPro" id="IPR024294">
    <property type="entry name" value="DUF3810"/>
</dbReference>
<feature type="transmembrane region" description="Helical" evidence="1">
    <location>
        <begin position="44"/>
        <end position="77"/>
    </location>
</feature>
<dbReference type="EMBL" id="ARZA01000125">
    <property type="protein sequence ID" value="EOD00735.1"/>
    <property type="molecule type" value="Genomic_DNA"/>
</dbReference>
<reference evidence="2 3" key="1">
    <citation type="journal article" date="2015" name="Geomicrobiol. J.">
        <title>Caldisalinibacter kiritimatiensis gen. nov., sp. nov., a moderately thermohalophilic thiosulfate-reducing bacterium from a hypersaline microbial mat.</title>
        <authorList>
            <person name="Ben Hania W."/>
            <person name="Joseph M."/>
            <person name="Fiebig A."/>
            <person name="Bunk B."/>
            <person name="Klenk H.-P."/>
            <person name="Fardeau M.-L."/>
            <person name="Spring S."/>
        </authorList>
    </citation>
    <scope>NUCLEOTIDE SEQUENCE [LARGE SCALE GENOMIC DNA]</scope>
    <source>
        <strain evidence="2 3">L21-TH-D2</strain>
    </source>
</reference>
<keyword evidence="1" id="KW-0472">Membrane</keyword>
<dbReference type="Proteomes" id="UP000013378">
    <property type="component" value="Unassembled WGS sequence"/>
</dbReference>
<keyword evidence="1" id="KW-1133">Transmembrane helix</keyword>
<feature type="transmembrane region" description="Helical" evidence="1">
    <location>
        <begin position="12"/>
        <end position="32"/>
    </location>
</feature>
<evidence type="ECO:0000313" key="3">
    <source>
        <dbReference type="Proteomes" id="UP000013378"/>
    </source>
</evidence>
<comment type="caution">
    <text evidence="2">The sequence shown here is derived from an EMBL/GenBank/DDBJ whole genome shotgun (WGS) entry which is preliminary data.</text>
</comment>
<evidence type="ECO:0000256" key="1">
    <source>
        <dbReference type="SAM" id="Phobius"/>
    </source>
</evidence>
<evidence type="ECO:0008006" key="4">
    <source>
        <dbReference type="Google" id="ProtNLM"/>
    </source>
</evidence>
<accession>R1CEK8</accession>
<dbReference type="STRING" id="1304284.L21TH_1187"/>
<dbReference type="PATRIC" id="fig|1304284.3.peg.1160"/>
<dbReference type="eggNOG" id="ENOG502Z7T3">
    <property type="taxonomic scope" value="Bacteria"/>
</dbReference>
<keyword evidence="3" id="KW-1185">Reference proteome</keyword>
<organism evidence="2 3">
    <name type="scientific">Caldisalinibacter kiritimatiensis</name>
    <dbReference type="NCBI Taxonomy" id="1304284"/>
    <lineage>
        <taxon>Bacteria</taxon>
        <taxon>Bacillati</taxon>
        <taxon>Bacillota</taxon>
        <taxon>Tissierellia</taxon>
        <taxon>Tissierellales</taxon>
        <taxon>Thermohalobacteraceae</taxon>
        <taxon>Caldisalinibacter</taxon>
    </lineage>
</organism>
<sequence length="332" mass="38454">MEYKNILKKLSLIILIPLGILITHISSHHPTFVEKIYSTKINKIFIQILSSITGIVSFSIGEFIVLSIIILFIITLIKTITKLINSKSNWQYTLLSFILNILMFISIVYFMFITMWGLNYHRLSFGEISGLNTSKASIDELELLCEVLINRTNRLREKVTENENGIMTFSYQKSMLYKRSKIGYNKVSDIFPELSGNYGIPKGVFLSEALCYMGITGIYFPFTGEANVNTKTPAPMLPATICHEMAHQRGFAREDEANYIAYLTCNMHPDIEFKYSGNLLALIHSMNALYKYDRDRYIELAKKYTDKVYRDLKYIKEFWKQYEGPLKKHLLN</sequence>
<dbReference type="OrthoDB" id="1048788at2"/>
<name>R1CEK8_9FIRM</name>
<keyword evidence="1" id="KW-0812">Transmembrane</keyword>
<gene>
    <name evidence="2" type="ORF">L21TH_1187</name>
</gene>
<feature type="transmembrane region" description="Helical" evidence="1">
    <location>
        <begin position="97"/>
        <end position="118"/>
    </location>
</feature>
<protein>
    <recommendedName>
        <fullName evidence="4">DUF3810 domain-containing protein</fullName>
    </recommendedName>
</protein>
<evidence type="ECO:0000313" key="2">
    <source>
        <dbReference type="EMBL" id="EOD00735.1"/>
    </source>
</evidence>
<proteinExistence type="predicted"/>